<organism evidence="1 2">
    <name type="scientific">Buddleja alternifolia</name>
    <dbReference type="NCBI Taxonomy" id="168488"/>
    <lineage>
        <taxon>Eukaryota</taxon>
        <taxon>Viridiplantae</taxon>
        <taxon>Streptophyta</taxon>
        <taxon>Embryophyta</taxon>
        <taxon>Tracheophyta</taxon>
        <taxon>Spermatophyta</taxon>
        <taxon>Magnoliopsida</taxon>
        <taxon>eudicotyledons</taxon>
        <taxon>Gunneridae</taxon>
        <taxon>Pentapetalae</taxon>
        <taxon>asterids</taxon>
        <taxon>lamiids</taxon>
        <taxon>Lamiales</taxon>
        <taxon>Scrophulariaceae</taxon>
        <taxon>Buddlejeae</taxon>
        <taxon>Buddleja</taxon>
    </lineage>
</organism>
<name>A0AAV6WDL0_9LAMI</name>
<sequence length="115" mass="12750">MLLHRFFTLSTGSSPFTFSLAGRHSSPSRKRKTNQSSSPIILRHVVLPADVAKLLPKNRLPSEVSCPYMYRHNAMISEVLTTLKEPNGSNSGAIAKHIEVKCKLMKKANDSEVTD</sequence>
<evidence type="ECO:0000313" key="1">
    <source>
        <dbReference type="EMBL" id="KAG8366061.1"/>
    </source>
</evidence>
<accession>A0AAV6WDL0</accession>
<reference evidence="1" key="1">
    <citation type="submission" date="2019-10" db="EMBL/GenBank/DDBJ databases">
        <authorList>
            <person name="Zhang R."/>
            <person name="Pan Y."/>
            <person name="Wang J."/>
            <person name="Ma R."/>
            <person name="Yu S."/>
        </authorList>
    </citation>
    <scope>NUCLEOTIDE SEQUENCE</scope>
    <source>
        <strain evidence="1">LA-IB0</strain>
        <tissue evidence="1">Leaf</tissue>
    </source>
</reference>
<evidence type="ECO:0000313" key="2">
    <source>
        <dbReference type="Proteomes" id="UP000826271"/>
    </source>
</evidence>
<protein>
    <submittedName>
        <fullName evidence="1">Uncharacterized protein</fullName>
    </submittedName>
</protein>
<gene>
    <name evidence="1" type="ORF">BUALT_Bualt17G0036800</name>
</gene>
<comment type="caution">
    <text evidence="1">The sequence shown here is derived from an EMBL/GenBank/DDBJ whole genome shotgun (WGS) entry which is preliminary data.</text>
</comment>
<proteinExistence type="predicted"/>
<dbReference type="EMBL" id="WHWC01000017">
    <property type="protein sequence ID" value="KAG8366061.1"/>
    <property type="molecule type" value="Genomic_DNA"/>
</dbReference>
<dbReference type="AlphaFoldDB" id="A0AAV6WDL0"/>
<dbReference type="Proteomes" id="UP000826271">
    <property type="component" value="Unassembled WGS sequence"/>
</dbReference>
<keyword evidence="2" id="KW-1185">Reference proteome</keyword>